<dbReference type="Gramene" id="PHT94299">
    <property type="protein sequence ID" value="PHT94299"/>
    <property type="gene ID" value="T459_02181"/>
</dbReference>
<dbReference type="PANTHER" id="PTHR33064">
    <property type="entry name" value="POL PROTEIN"/>
    <property type="match status" value="1"/>
</dbReference>
<name>A0A2G3AJA1_CAPAN</name>
<protein>
    <recommendedName>
        <fullName evidence="1">Reverse transcriptase/retrotransposon-derived protein RNase H-like domain-containing protein</fullName>
    </recommendedName>
</protein>
<dbReference type="Proteomes" id="UP000222542">
    <property type="component" value="Unassembled WGS sequence"/>
</dbReference>
<organism evidence="2 3">
    <name type="scientific">Capsicum annuum</name>
    <name type="common">Capsicum pepper</name>
    <dbReference type="NCBI Taxonomy" id="4072"/>
    <lineage>
        <taxon>Eukaryota</taxon>
        <taxon>Viridiplantae</taxon>
        <taxon>Streptophyta</taxon>
        <taxon>Embryophyta</taxon>
        <taxon>Tracheophyta</taxon>
        <taxon>Spermatophyta</taxon>
        <taxon>Magnoliopsida</taxon>
        <taxon>eudicotyledons</taxon>
        <taxon>Gunneridae</taxon>
        <taxon>Pentapetalae</taxon>
        <taxon>asterids</taxon>
        <taxon>lamiids</taxon>
        <taxon>Solanales</taxon>
        <taxon>Solanaceae</taxon>
        <taxon>Solanoideae</taxon>
        <taxon>Capsiceae</taxon>
        <taxon>Capsicum</taxon>
    </lineage>
</organism>
<evidence type="ECO:0000313" key="3">
    <source>
        <dbReference type="Proteomes" id="UP000222542"/>
    </source>
</evidence>
<dbReference type="Pfam" id="PF17919">
    <property type="entry name" value="RT_RNaseH_2"/>
    <property type="match status" value="1"/>
</dbReference>
<gene>
    <name evidence="2" type="ORF">T459_02181</name>
</gene>
<feature type="domain" description="Reverse transcriptase/retrotransposon-derived protein RNase H-like" evidence="1">
    <location>
        <begin position="174"/>
        <end position="256"/>
    </location>
</feature>
<comment type="caution">
    <text evidence="2">The sequence shown here is derived from an EMBL/GenBank/DDBJ whole genome shotgun (WGS) entry which is preliminary data.</text>
</comment>
<dbReference type="PANTHER" id="PTHR33064:SF40">
    <property type="entry name" value="REVERSE TRANSCRIPTASE_RETROTRANSPOSON-DERIVED PROTEIN RNASE H-LIKE DOMAIN-CONTAINING PROTEIN"/>
    <property type="match status" value="1"/>
</dbReference>
<dbReference type="InterPro" id="IPR043502">
    <property type="entry name" value="DNA/RNA_pol_sf"/>
</dbReference>
<dbReference type="EMBL" id="AYRZ02000001">
    <property type="protein sequence ID" value="PHT94299.1"/>
    <property type="molecule type" value="Genomic_DNA"/>
</dbReference>
<reference evidence="2 3" key="1">
    <citation type="journal article" date="2014" name="Nat. Genet.">
        <title>Genome sequence of the hot pepper provides insights into the evolution of pungency in Capsicum species.</title>
        <authorList>
            <person name="Kim S."/>
            <person name="Park M."/>
            <person name="Yeom S.I."/>
            <person name="Kim Y.M."/>
            <person name="Lee J.M."/>
            <person name="Lee H.A."/>
            <person name="Seo E."/>
            <person name="Choi J."/>
            <person name="Cheong K."/>
            <person name="Kim K.T."/>
            <person name="Jung K."/>
            <person name="Lee G.W."/>
            <person name="Oh S.K."/>
            <person name="Bae C."/>
            <person name="Kim S.B."/>
            <person name="Lee H.Y."/>
            <person name="Kim S.Y."/>
            <person name="Kim M.S."/>
            <person name="Kang B.C."/>
            <person name="Jo Y.D."/>
            <person name="Yang H.B."/>
            <person name="Jeong H.J."/>
            <person name="Kang W.H."/>
            <person name="Kwon J.K."/>
            <person name="Shin C."/>
            <person name="Lim J.Y."/>
            <person name="Park J.H."/>
            <person name="Huh J.H."/>
            <person name="Kim J.S."/>
            <person name="Kim B.D."/>
            <person name="Cohen O."/>
            <person name="Paran I."/>
            <person name="Suh M.C."/>
            <person name="Lee S.B."/>
            <person name="Kim Y.K."/>
            <person name="Shin Y."/>
            <person name="Noh S.J."/>
            <person name="Park J."/>
            <person name="Seo Y.S."/>
            <person name="Kwon S.Y."/>
            <person name="Kim H.A."/>
            <person name="Park J.M."/>
            <person name="Kim H.J."/>
            <person name="Choi S.B."/>
            <person name="Bosland P.W."/>
            <person name="Reeves G."/>
            <person name="Jo S.H."/>
            <person name="Lee B.W."/>
            <person name="Cho H.T."/>
            <person name="Choi H.S."/>
            <person name="Lee M.S."/>
            <person name="Yu Y."/>
            <person name="Do Choi Y."/>
            <person name="Park B.S."/>
            <person name="van Deynze A."/>
            <person name="Ashrafi H."/>
            <person name="Hill T."/>
            <person name="Kim W.T."/>
            <person name="Pai H.S."/>
            <person name="Ahn H.K."/>
            <person name="Yeam I."/>
            <person name="Giovannoni J.J."/>
            <person name="Rose J.K."/>
            <person name="Sorensen I."/>
            <person name="Lee S.J."/>
            <person name="Kim R.W."/>
            <person name="Choi I.Y."/>
            <person name="Choi B.S."/>
            <person name="Lim J.S."/>
            <person name="Lee Y.H."/>
            <person name="Choi D."/>
        </authorList>
    </citation>
    <scope>NUCLEOTIDE SEQUENCE [LARGE SCALE GENOMIC DNA]</scope>
    <source>
        <strain evidence="3">cv. CM334</strain>
    </source>
</reference>
<proteinExistence type="predicted"/>
<dbReference type="InterPro" id="IPR041577">
    <property type="entry name" value="RT_RNaseH_2"/>
</dbReference>
<dbReference type="AlphaFoldDB" id="A0A2G3AJA1"/>
<keyword evidence="3" id="KW-1185">Reference proteome</keyword>
<dbReference type="Gene3D" id="3.10.10.10">
    <property type="entry name" value="HIV Type 1 Reverse Transcriptase, subunit A, domain 1"/>
    <property type="match status" value="1"/>
</dbReference>
<evidence type="ECO:0000313" key="2">
    <source>
        <dbReference type="EMBL" id="PHT94299.1"/>
    </source>
</evidence>
<dbReference type="OMA" id="WTEQITI"/>
<dbReference type="STRING" id="4072.A0A2G3AJA1"/>
<dbReference type="InterPro" id="IPR051320">
    <property type="entry name" value="Viral_Replic_Matur_Polypro"/>
</dbReference>
<accession>A0A2G3AJA1</accession>
<dbReference type="SUPFAM" id="SSF56672">
    <property type="entry name" value="DNA/RNA polymerases"/>
    <property type="match status" value="1"/>
</dbReference>
<evidence type="ECO:0000259" key="1">
    <source>
        <dbReference type="Pfam" id="PF17919"/>
    </source>
</evidence>
<reference evidence="2 3" key="2">
    <citation type="journal article" date="2017" name="Genome Biol.">
        <title>New reference genome sequences of hot pepper reveal the massive evolution of plant disease-resistance genes by retroduplication.</title>
        <authorList>
            <person name="Kim S."/>
            <person name="Park J."/>
            <person name="Yeom S.I."/>
            <person name="Kim Y.M."/>
            <person name="Seo E."/>
            <person name="Kim K.T."/>
            <person name="Kim M.S."/>
            <person name="Lee J.M."/>
            <person name="Cheong K."/>
            <person name="Shin H.S."/>
            <person name="Kim S.B."/>
            <person name="Han K."/>
            <person name="Lee J."/>
            <person name="Park M."/>
            <person name="Lee H.A."/>
            <person name="Lee H.Y."/>
            <person name="Lee Y."/>
            <person name="Oh S."/>
            <person name="Lee J.H."/>
            <person name="Choi E."/>
            <person name="Choi E."/>
            <person name="Lee S.E."/>
            <person name="Jeon J."/>
            <person name="Kim H."/>
            <person name="Choi G."/>
            <person name="Song H."/>
            <person name="Lee J."/>
            <person name="Lee S.C."/>
            <person name="Kwon J.K."/>
            <person name="Lee H.Y."/>
            <person name="Koo N."/>
            <person name="Hong Y."/>
            <person name="Kim R.W."/>
            <person name="Kang W.H."/>
            <person name="Huh J.H."/>
            <person name="Kang B.C."/>
            <person name="Yang T.J."/>
            <person name="Lee Y.H."/>
            <person name="Bennetzen J.L."/>
            <person name="Choi D."/>
        </authorList>
    </citation>
    <scope>NUCLEOTIDE SEQUENCE [LARGE SCALE GENOMIC DNA]</scope>
    <source>
        <strain evidence="3">cv. CM334</strain>
    </source>
</reference>
<sequence length="256" mass="29350">MGSYSQMEKLLAKPAKLSIMSVGLFSFDFREGHCFWNLDEQGLTTKEQPDMQHLLDNYSDLFEVPKGLPPLRKHDRRIVLKEGTSLIKIRPYRYPTIQKEEVEIMIEELLVAGVIRDNTSPYSSPIIMVKKKDGSWRMCIDYRYLTGNYRRFIQGYGSTSRPLTDLLKKENFGWSDFAAHSFEQLKKLITYTPILALPYFSKIFLVESDASGKGIGVVLAQEGRPIAFFSKGLSDKNKALFVYERELLALVSAIQK</sequence>